<name>A0A0H5DP85_9BACT</name>
<sequence length="134" mass="15177">MVGAFRAQLLMLLILLIPAHSRAGLQLLPWGKDSELAAPPRNECKRSSCPTPLFGAFAESAIQFHQDIISPADGPRSHFYPSSSQYTLEAMRKYGFFQGFIMGCDRLMRENDDPWIYKTYTLPHGEEIKYNPVP</sequence>
<dbReference type="RefSeq" id="WP_239414315.1">
    <property type="nucleotide sequence ID" value="NZ_CWGJ01000006.1"/>
</dbReference>
<keyword evidence="2" id="KW-1185">Reference proteome</keyword>
<organism evidence="1 2">
    <name type="scientific">Estrella lausannensis</name>
    <dbReference type="NCBI Taxonomy" id="483423"/>
    <lineage>
        <taxon>Bacteria</taxon>
        <taxon>Pseudomonadati</taxon>
        <taxon>Chlamydiota</taxon>
        <taxon>Chlamydiia</taxon>
        <taxon>Parachlamydiales</taxon>
        <taxon>Candidatus Criblamydiaceae</taxon>
        <taxon>Estrella</taxon>
    </lineage>
</organism>
<dbReference type="Proteomes" id="UP000220251">
    <property type="component" value="Unassembled WGS sequence"/>
</dbReference>
<dbReference type="Pfam" id="PF01809">
    <property type="entry name" value="YidD"/>
    <property type="match status" value="1"/>
</dbReference>
<dbReference type="EMBL" id="CWGJ01000006">
    <property type="protein sequence ID" value="CRX37743.1"/>
    <property type="molecule type" value="Genomic_DNA"/>
</dbReference>
<dbReference type="NCBIfam" id="TIGR00278">
    <property type="entry name" value="membrane protein insertion efficiency factor YidD"/>
    <property type="match status" value="1"/>
</dbReference>
<protein>
    <submittedName>
        <fullName evidence="1">Conserved putative secreted protein</fullName>
    </submittedName>
</protein>
<gene>
    <name evidence="1" type="ORF">ELAC_0382</name>
</gene>
<evidence type="ECO:0000313" key="1">
    <source>
        <dbReference type="EMBL" id="CRX37743.1"/>
    </source>
</evidence>
<evidence type="ECO:0000313" key="2">
    <source>
        <dbReference type="Proteomes" id="UP000220251"/>
    </source>
</evidence>
<dbReference type="SMART" id="SM01234">
    <property type="entry name" value="Haemolytic"/>
    <property type="match status" value="1"/>
</dbReference>
<proteinExistence type="predicted"/>
<dbReference type="InterPro" id="IPR002696">
    <property type="entry name" value="Membr_insert_effic_factor_YidD"/>
</dbReference>
<reference evidence="2" key="1">
    <citation type="submission" date="2015-06" db="EMBL/GenBank/DDBJ databases">
        <authorList>
            <person name="Bertelli C."/>
        </authorList>
    </citation>
    <scope>NUCLEOTIDE SEQUENCE [LARGE SCALE GENOMIC DNA]</scope>
    <source>
        <strain evidence="2">CRIB-30</strain>
    </source>
</reference>
<dbReference type="AlphaFoldDB" id="A0A0H5DP85"/>
<accession>A0A0H5DP85</accession>